<evidence type="ECO:0000256" key="1">
    <source>
        <dbReference type="ARBA" id="ARBA00022670"/>
    </source>
</evidence>
<dbReference type="SMR" id="A0A829BMD1"/>
<evidence type="ECO:0000313" key="5">
    <source>
        <dbReference type="EMBL" id="EMC25804.1"/>
    </source>
</evidence>
<dbReference type="PANTHER" id="PTHR30217">
    <property type="entry name" value="PEPTIDASE U32 FAMILY"/>
    <property type="match status" value="1"/>
</dbReference>
<comment type="similarity">
    <text evidence="3">Belongs to the peptidase U32 family.</text>
</comment>
<dbReference type="PROSITE" id="PS01276">
    <property type="entry name" value="PEPTIDASE_U32"/>
    <property type="match status" value="1"/>
</dbReference>
<organism evidence="5 6">
    <name type="scientific">Streptococcus mutans SM6</name>
    <dbReference type="NCBI Taxonomy" id="857119"/>
    <lineage>
        <taxon>Bacteria</taxon>
        <taxon>Bacillati</taxon>
        <taxon>Bacillota</taxon>
        <taxon>Bacilli</taxon>
        <taxon>Lactobacillales</taxon>
        <taxon>Streptococcaceae</taxon>
        <taxon>Streptococcus</taxon>
    </lineage>
</organism>
<dbReference type="PANTHER" id="PTHR30217:SF6">
    <property type="entry name" value="TRNA HYDROXYLATION PROTEIN P"/>
    <property type="match status" value="1"/>
</dbReference>
<dbReference type="Pfam" id="PF01136">
    <property type="entry name" value="Peptidase_U32"/>
    <property type="match status" value="1"/>
</dbReference>
<dbReference type="Proteomes" id="UP000011676">
    <property type="component" value="Unassembled WGS sequence"/>
</dbReference>
<keyword evidence="2" id="KW-0378">Hydrolase</keyword>
<dbReference type="EMBL" id="AHSR01000001">
    <property type="protein sequence ID" value="EMC25804.1"/>
    <property type="molecule type" value="Genomic_DNA"/>
</dbReference>
<evidence type="ECO:0000256" key="3">
    <source>
        <dbReference type="ARBA" id="ARBA00038374"/>
    </source>
</evidence>
<gene>
    <name evidence="5" type="ORF">SMU82_00100</name>
</gene>
<dbReference type="InterPro" id="IPR001539">
    <property type="entry name" value="Peptidase_U32"/>
</dbReference>
<comment type="caution">
    <text evidence="5">The sequence shown here is derived from an EMBL/GenBank/DDBJ whole genome shotgun (WGS) entry which is preliminary data.</text>
</comment>
<dbReference type="GO" id="GO:0008233">
    <property type="term" value="F:peptidase activity"/>
    <property type="evidence" value="ECO:0007669"/>
    <property type="project" value="UniProtKB-KW"/>
</dbReference>
<evidence type="ECO:0000313" key="6">
    <source>
        <dbReference type="Proteomes" id="UP000011676"/>
    </source>
</evidence>
<dbReference type="RefSeq" id="WP_002263621.1">
    <property type="nucleotide sequence ID" value="NZ_AHSR01000001.1"/>
</dbReference>
<dbReference type="GO" id="GO:0006508">
    <property type="term" value="P:proteolysis"/>
    <property type="evidence" value="ECO:0007669"/>
    <property type="project" value="UniProtKB-KW"/>
</dbReference>
<sequence>MTKQLKRPEVLSPAGTLEKLKVAVNYGADAVFVGGQAYGLRSRAGNFSMEEMAEGINYAHDHGVKVYVAANMVTHEGNEIGAGAWFRELRDLGLDAVIVSDPALIAICATDAPGLEIHLSTQASSTNYETFEFWKELGLTRVVLAREVTMAELAEIRKRTSVEIEAFVHGAMCISYSGRCVLSNHMSHRDANRGGCSQSCRWKYNLYDMPFGQERRSLKGEVPEEFSMSAVDMCMIENIPDMIENGVDSLKIEGRMKSIHYVSTVTNCYKAAVNAYLESPQAFEAIKQDLIDELWKVAQRELATGFYYQTPTENEQLFGARRKIPQYKFVGEVVDFDEPSMTATIRQRNVINEGDRVEFYGPGFRHFETFITDLHDADGQKIERAPKPMELLTITVPQEVKAGDMIRACKEGLVNLYKEDGSSLTVRT</sequence>
<dbReference type="SUPFAM" id="SSF51412">
    <property type="entry name" value="Inosine monophosphate dehydrogenase (IMPDH)"/>
    <property type="match status" value="1"/>
</dbReference>
<dbReference type="GeneID" id="93859698"/>
<dbReference type="AlphaFoldDB" id="A0A829BMD1"/>
<dbReference type="Gene3D" id="2.40.30.10">
    <property type="entry name" value="Translation factors"/>
    <property type="match status" value="1"/>
</dbReference>
<dbReference type="InterPro" id="IPR051454">
    <property type="entry name" value="RNA/ubiquinone_mod_enzymes"/>
</dbReference>
<protein>
    <submittedName>
        <fullName evidence="5">Putative protease</fullName>
    </submittedName>
</protein>
<dbReference type="InterPro" id="IPR032525">
    <property type="entry name" value="Peptidase_U32_C"/>
</dbReference>
<feature type="domain" description="Peptidase family U32 C-terminal" evidence="4">
    <location>
        <begin position="326"/>
        <end position="407"/>
    </location>
</feature>
<dbReference type="Pfam" id="PF16325">
    <property type="entry name" value="Peptidase_U32_C"/>
    <property type="match status" value="1"/>
</dbReference>
<evidence type="ECO:0000259" key="4">
    <source>
        <dbReference type="Pfam" id="PF16325"/>
    </source>
</evidence>
<reference evidence="5 6" key="1">
    <citation type="journal article" date="2013" name="Mol. Biol. Evol.">
        <title>Evolutionary and population genomics of the cavity causing bacteria Streptococcus mutans.</title>
        <authorList>
            <person name="Cornejo O.E."/>
            <person name="Lefebure T."/>
            <person name="Pavinski Bitar P.D."/>
            <person name="Lang P."/>
            <person name="Richards V.P."/>
            <person name="Eilertson K."/>
            <person name="Do T."/>
            <person name="Beighton D."/>
            <person name="Zeng L."/>
            <person name="Ahn S.J."/>
            <person name="Burne R.A."/>
            <person name="Siepel A."/>
            <person name="Bustamante C.D."/>
            <person name="Stanhope M.J."/>
        </authorList>
    </citation>
    <scope>NUCLEOTIDE SEQUENCE [LARGE SCALE GENOMIC DNA]</scope>
    <source>
        <strain evidence="5 6">SM6</strain>
    </source>
</reference>
<name>A0A829BMD1_STRMG</name>
<keyword evidence="1 5" id="KW-0645">Protease</keyword>
<accession>A0A829BMD1</accession>
<proteinExistence type="inferred from homology"/>
<evidence type="ECO:0000256" key="2">
    <source>
        <dbReference type="ARBA" id="ARBA00022801"/>
    </source>
</evidence>